<dbReference type="PROSITE" id="PS51883">
    <property type="entry name" value="OBG"/>
    <property type="match status" value="1"/>
</dbReference>
<evidence type="ECO:0000313" key="17">
    <source>
        <dbReference type="EMBL" id="RMO03376.1"/>
    </source>
</evidence>
<comment type="similarity">
    <text evidence="3 10">Belongs to the TRAFAC class OBG-HflX-like GTPase superfamily. OBG GTPase family.</text>
</comment>
<dbReference type="SUPFAM" id="SSF82051">
    <property type="entry name" value="Obg GTP-binding protein N-terminal domain"/>
    <property type="match status" value="1"/>
</dbReference>
<keyword evidence="8 10" id="KW-0460">Magnesium</keyword>
<dbReference type="Gene3D" id="3.40.50.300">
    <property type="entry name" value="P-loop containing nucleotide triphosphate hydrolases"/>
    <property type="match status" value="1"/>
</dbReference>
<dbReference type="EMBL" id="RBOW01000373">
    <property type="protein sequence ID" value="RMN33493.1"/>
    <property type="molecule type" value="Genomic_DNA"/>
</dbReference>
<protein>
    <recommendedName>
        <fullName evidence="10">GTPase Obg</fullName>
        <ecNumber evidence="10">3.6.5.-</ecNumber>
    </recommendedName>
    <alternativeName>
        <fullName evidence="10">GTP-binding protein Obg</fullName>
    </alternativeName>
</protein>
<dbReference type="NCBIfam" id="NF008955">
    <property type="entry name" value="PRK12297.1"/>
    <property type="match status" value="1"/>
</dbReference>
<sequence>MKFVDEVSIRVKAGDGGNGCMSFRREKFIENGGPNGGDGGDGGSVFMVADVNLNTLVDYRYTRHFDAERGSNGGSADCTGRKGEELVLRVPVGTTIIDATTQEIIGDLTKDGQRLMVAQGGWHGLGNTRFKSSTNRAPRQTTPGKPGDQRDLKLELKVLADVGLLGLPNAGKSTFIRSVSAAKPKVADYPFTTLVPNLGVVSVDRWKSFVVADIPGLIEGASDGAGLGIRFLKHLARTRLLLHLVDMAPLDETSAPDAAEVIVRELEKFSPSLAERDRWLVLNKCDQILEEEQEARKQEIVDRLEWTGPVYVISAIAKEGTEQLTRDIMRYLEERSLRIAEEPGYAEELAELDQRIEDEARAQLQALDDQRALRRSGVKSVHDIGDDDWDEEDVEDEDGPEIIYVRD</sequence>
<evidence type="ECO:0000256" key="4">
    <source>
        <dbReference type="ARBA" id="ARBA00022490"/>
    </source>
</evidence>
<feature type="domain" description="Obg" evidence="13">
    <location>
        <begin position="1"/>
        <end position="159"/>
    </location>
</feature>
<dbReference type="PROSITE" id="PS51710">
    <property type="entry name" value="G_OBG"/>
    <property type="match status" value="1"/>
</dbReference>
<dbReference type="Gene3D" id="2.70.210.12">
    <property type="entry name" value="GTP1/OBG domain"/>
    <property type="match status" value="1"/>
</dbReference>
<evidence type="ECO:0000256" key="7">
    <source>
        <dbReference type="ARBA" id="ARBA00022801"/>
    </source>
</evidence>
<dbReference type="EC" id="3.6.5.-" evidence="10"/>
<dbReference type="InterPro" id="IPR036726">
    <property type="entry name" value="GTP1_OBG_dom_sf"/>
</dbReference>
<feature type="binding site" evidence="10">
    <location>
        <position position="193"/>
    </location>
    <ligand>
        <name>Mg(2+)</name>
        <dbReference type="ChEBI" id="CHEBI:18420"/>
    </ligand>
</feature>
<dbReference type="Proteomes" id="UP000281372">
    <property type="component" value="Unassembled WGS sequence"/>
</dbReference>
<dbReference type="GO" id="GO:0043022">
    <property type="term" value="F:ribosome binding"/>
    <property type="evidence" value="ECO:0007669"/>
    <property type="project" value="UniProtKB-ARBA"/>
</dbReference>
<dbReference type="Pfam" id="PF01018">
    <property type="entry name" value="GTP1_OBG"/>
    <property type="match status" value="1"/>
</dbReference>
<comment type="subunit">
    <text evidence="10">Monomer.</text>
</comment>
<evidence type="ECO:0000256" key="10">
    <source>
        <dbReference type="HAMAP-Rule" id="MF_01454"/>
    </source>
</evidence>
<dbReference type="SUPFAM" id="SSF52540">
    <property type="entry name" value="P-loop containing nucleoside triphosphate hydrolases"/>
    <property type="match status" value="1"/>
</dbReference>
<dbReference type="InterPro" id="IPR031167">
    <property type="entry name" value="G_OBG"/>
</dbReference>
<feature type="binding site" evidence="10">
    <location>
        <begin position="191"/>
        <end position="195"/>
    </location>
    <ligand>
        <name>GTP</name>
        <dbReference type="ChEBI" id="CHEBI:37565"/>
    </ligand>
</feature>
<dbReference type="GO" id="GO:0019003">
    <property type="term" value="F:GDP binding"/>
    <property type="evidence" value="ECO:0007669"/>
    <property type="project" value="UniProtKB-ARBA"/>
</dbReference>
<evidence type="ECO:0000256" key="8">
    <source>
        <dbReference type="ARBA" id="ARBA00022842"/>
    </source>
</evidence>
<dbReference type="HAMAP" id="MF_01454">
    <property type="entry name" value="GTPase_Obg"/>
    <property type="match status" value="1"/>
</dbReference>
<evidence type="ECO:0000256" key="9">
    <source>
        <dbReference type="ARBA" id="ARBA00023134"/>
    </source>
</evidence>
<dbReference type="Proteomes" id="UP000269335">
    <property type="component" value="Unassembled WGS sequence"/>
</dbReference>
<reference evidence="19 20" key="2">
    <citation type="submission" date="2018-08" db="EMBL/GenBank/DDBJ databases">
        <title>Recombination of ecologically and evolutionarily significant loci maintains genetic cohesion in the Pseudomonas syringae species complex.</title>
        <authorList>
            <person name="Dillon M."/>
            <person name="Thakur S."/>
            <person name="Almeida R.N.D."/>
            <person name="Weir B.S."/>
            <person name="Guttman D.S."/>
        </authorList>
    </citation>
    <scope>NUCLEOTIDE SEQUENCE [LARGE SCALE GENOMIC DNA]</scope>
    <source>
        <strain evidence="16 19">ICMP 15201</strain>
        <strain evidence="17 20">ICMP 15203</strain>
        <strain evidence="15 21">ICMP 2821</strain>
    </source>
</reference>
<dbReference type="AlphaFoldDB" id="A0A0P9LC52"/>
<evidence type="ECO:0000256" key="11">
    <source>
        <dbReference type="SAM" id="MobiDB-lite"/>
    </source>
</evidence>
<dbReference type="GO" id="GO:0000287">
    <property type="term" value="F:magnesium ion binding"/>
    <property type="evidence" value="ECO:0007669"/>
    <property type="project" value="InterPro"/>
</dbReference>
<feature type="binding site" evidence="10">
    <location>
        <begin position="213"/>
        <end position="216"/>
    </location>
    <ligand>
        <name>GTP</name>
        <dbReference type="ChEBI" id="CHEBI:37565"/>
    </ligand>
</feature>
<keyword evidence="4 10" id="KW-0963">Cytoplasm</keyword>
<dbReference type="InterPro" id="IPR014100">
    <property type="entry name" value="GTP-bd_Obg/CgtA"/>
</dbReference>
<evidence type="ECO:0000256" key="3">
    <source>
        <dbReference type="ARBA" id="ARBA00007699"/>
    </source>
</evidence>
<evidence type="ECO:0000256" key="1">
    <source>
        <dbReference type="ARBA" id="ARBA00001946"/>
    </source>
</evidence>
<dbReference type="Pfam" id="PF01926">
    <property type="entry name" value="MMR_HSR1"/>
    <property type="match status" value="1"/>
</dbReference>
<feature type="binding site" evidence="10">
    <location>
        <position position="173"/>
    </location>
    <ligand>
        <name>Mg(2+)</name>
        <dbReference type="ChEBI" id="CHEBI:18420"/>
    </ligand>
</feature>
<dbReference type="PRINTS" id="PR00326">
    <property type="entry name" value="GTP1OBG"/>
</dbReference>
<dbReference type="FunFam" id="3.40.50.300:FF:000185">
    <property type="entry name" value="GTPase Obg"/>
    <property type="match status" value="1"/>
</dbReference>
<dbReference type="EMBL" id="RBPH01000268">
    <property type="protein sequence ID" value="RMN76120.1"/>
    <property type="molecule type" value="Genomic_DNA"/>
</dbReference>
<dbReference type="InterPro" id="IPR045086">
    <property type="entry name" value="OBG_GTPase"/>
</dbReference>
<gene>
    <name evidence="10" type="primary">obg</name>
    <name evidence="14" type="ORF">ALO81_02828</name>
    <name evidence="17" type="ORF">ALQ51_02244</name>
    <name evidence="16" type="ORF">ALQ53_100132</name>
    <name evidence="15" type="ORF">ALQ64_02448</name>
</gene>
<dbReference type="InterPro" id="IPR006169">
    <property type="entry name" value="GTP1_OBG_dom"/>
</dbReference>
<dbReference type="FunFam" id="2.70.210.12:FF:000001">
    <property type="entry name" value="GTPase Obg"/>
    <property type="match status" value="1"/>
</dbReference>
<feature type="binding site" evidence="10">
    <location>
        <begin position="283"/>
        <end position="286"/>
    </location>
    <ligand>
        <name>GTP</name>
        <dbReference type="ChEBI" id="CHEBI:37565"/>
    </ligand>
</feature>
<reference evidence="14 18" key="1">
    <citation type="submission" date="2015-09" db="EMBL/GenBank/DDBJ databases">
        <title>Genome announcement of multiple Pseudomonas syringae strains.</title>
        <authorList>
            <person name="Thakur S."/>
            <person name="Wang P.W."/>
            <person name="Gong Y."/>
            <person name="Weir B.S."/>
            <person name="Guttman D.S."/>
        </authorList>
    </citation>
    <scope>NUCLEOTIDE SEQUENCE [LARGE SCALE GENOMIC DNA]</scope>
    <source>
        <strain evidence="14 18">ICMP2823</strain>
    </source>
</reference>
<evidence type="ECO:0000256" key="2">
    <source>
        <dbReference type="ARBA" id="ARBA00004496"/>
    </source>
</evidence>
<feature type="binding site" evidence="10">
    <location>
        <begin position="314"/>
        <end position="316"/>
    </location>
    <ligand>
        <name>GTP</name>
        <dbReference type="ChEBI" id="CHEBI:37565"/>
    </ligand>
</feature>
<dbReference type="PROSITE" id="PS00905">
    <property type="entry name" value="GTP1_OBG"/>
    <property type="match status" value="1"/>
</dbReference>
<evidence type="ECO:0000313" key="20">
    <source>
        <dbReference type="Proteomes" id="UP000270524"/>
    </source>
</evidence>
<keyword evidence="5 10" id="KW-0479">Metal-binding</keyword>
<evidence type="ECO:0000256" key="6">
    <source>
        <dbReference type="ARBA" id="ARBA00022741"/>
    </source>
</evidence>
<dbReference type="InterPro" id="IPR006073">
    <property type="entry name" value="GTP-bd"/>
</dbReference>
<evidence type="ECO:0000313" key="15">
    <source>
        <dbReference type="EMBL" id="RMN33493.1"/>
    </source>
</evidence>
<dbReference type="Proteomes" id="UP000270524">
    <property type="component" value="Unassembled WGS sequence"/>
</dbReference>
<dbReference type="GO" id="GO:0003924">
    <property type="term" value="F:GTPase activity"/>
    <property type="evidence" value="ECO:0007669"/>
    <property type="project" value="UniProtKB-UniRule"/>
</dbReference>
<proteinExistence type="inferred from homology"/>
<feature type="domain" description="OBG-type G" evidence="12">
    <location>
        <begin position="160"/>
        <end position="333"/>
    </location>
</feature>
<dbReference type="GeneID" id="64463915"/>
<dbReference type="PATRIC" id="fig|86840.3.peg.3966"/>
<feature type="binding site" evidence="10">
    <location>
        <begin position="166"/>
        <end position="173"/>
    </location>
    <ligand>
        <name>GTP</name>
        <dbReference type="ChEBI" id="CHEBI:37565"/>
    </ligand>
</feature>
<dbReference type="EMBL" id="LJPX01000267">
    <property type="protein sequence ID" value="KPW75011.1"/>
    <property type="molecule type" value="Genomic_DNA"/>
</dbReference>
<dbReference type="PIRSF" id="PIRSF002401">
    <property type="entry name" value="GTP_bd_Obg/CgtA"/>
    <property type="match status" value="1"/>
</dbReference>
<dbReference type="InterPro" id="IPR006074">
    <property type="entry name" value="GTP1-OBG_CS"/>
</dbReference>
<evidence type="ECO:0000256" key="5">
    <source>
        <dbReference type="ARBA" id="ARBA00022723"/>
    </source>
</evidence>
<evidence type="ECO:0000313" key="16">
    <source>
        <dbReference type="EMBL" id="RMN76120.1"/>
    </source>
</evidence>
<evidence type="ECO:0000259" key="12">
    <source>
        <dbReference type="PROSITE" id="PS51710"/>
    </source>
</evidence>
<evidence type="ECO:0000313" key="18">
    <source>
        <dbReference type="Proteomes" id="UP000050564"/>
    </source>
</evidence>
<feature type="region of interest" description="Disordered" evidence="11">
    <location>
        <begin position="127"/>
        <end position="149"/>
    </location>
</feature>
<dbReference type="Proteomes" id="UP000050564">
    <property type="component" value="Unassembled WGS sequence"/>
</dbReference>
<evidence type="ECO:0000313" key="19">
    <source>
        <dbReference type="Proteomes" id="UP000269335"/>
    </source>
</evidence>
<evidence type="ECO:0000259" key="13">
    <source>
        <dbReference type="PROSITE" id="PS51883"/>
    </source>
</evidence>
<comment type="cofactor">
    <cofactor evidence="1 10">
        <name>Mg(2+)</name>
        <dbReference type="ChEBI" id="CHEBI:18420"/>
    </cofactor>
</comment>
<feature type="compositionally biased region" description="Acidic residues" evidence="11">
    <location>
        <begin position="385"/>
        <end position="400"/>
    </location>
</feature>
<accession>A0A0P9LC52</accession>
<dbReference type="EMBL" id="RBPJ01000042">
    <property type="protein sequence ID" value="RMO03376.1"/>
    <property type="molecule type" value="Genomic_DNA"/>
</dbReference>
<dbReference type="GO" id="GO:0005525">
    <property type="term" value="F:GTP binding"/>
    <property type="evidence" value="ECO:0007669"/>
    <property type="project" value="UniProtKB-UniRule"/>
</dbReference>
<keyword evidence="7 10" id="KW-0378">Hydrolase</keyword>
<dbReference type="NCBIfam" id="TIGR02729">
    <property type="entry name" value="Obg_CgtA"/>
    <property type="match status" value="1"/>
</dbReference>
<comment type="caution">
    <text evidence="14">The sequence shown here is derived from an EMBL/GenBank/DDBJ whole genome shotgun (WGS) entry which is preliminary data.</text>
</comment>
<comment type="function">
    <text evidence="10">An essential GTPase which binds GTP, GDP and possibly (p)ppGpp with moderate affinity, with high nucleotide exchange rates and a fairly low GTP hydrolysis rate. Plays a role in control of the cell cycle, stress response, ribosome biogenesis and in those bacteria that undergo differentiation, in morphogenesis control.</text>
</comment>
<dbReference type="PANTHER" id="PTHR11702">
    <property type="entry name" value="DEVELOPMENTALLY REGULATED GTP-BINDING PROTEIN-RELATED"/>
    <property type="match status" value="1"/>
</dbReference>
<dbReference type="CDD" id="cd01898">
    <property type="entry name" value="Obg"/>
    <property type="match status" value="1"/>
</dbReference>
<dbReference type="RefSeq" id="WP_054079936.1">
    <property type="nucleotide sequence ID" value="NZ_CP178532.1"/>
</dbReference>
<feature type="region of interest" description="Disordered" evidence="11">
    <location>
        <begin position="375"/>
        <end position="407"/>
    </location>
</feature>
<comment type="subcellular location">
    <subcellularLocation>
        <location evidence="2 10">Cytoplasm</location>
    </subcellularLocation>
</comment>
<organism evidence="14 18">
    <name type="scientific">Pseudomonas cannabina</name>
    <dbReference type="NCBI Taxonomy" id="86840"/>
    <lineage>
        <taxon>Bacteria</taxon>
        <taxon>Pseudomonadati</taxon>
        <taxon>Pseudomonadota</taxon>
        <taxon>Gammaproteobacteria</taxon>
        <taxon>Pseudomonadales</taxon>
        <taxon>Pseudomonadaceae</taxon>
        <taxon>Pseudomonas</taxon>
    </lineage>
</organism>
<keyword evidence="6 10" id="KW-0547">Nucleotide-binding</keyword>
<name>A0A0P9LC52_PSECA</name>
<dbReference type="NCBIfam" id="NF008956">
    <property type="entry name" value="PRK12299.1"/>
    <property type="match status" value="1"/>
</dbReference>
<keyword evidence="9 10" id="KW-0342">GTP-binding</keyword>
<evidence type="ECO:0000313" key="14">
    <source>
        <dbReference type="EMBL" id="KPW75011.1"/>
    </source>
</evidence>
<feature type="compositionally biased region" description="Polar residues" evidence="11">
    <location>
        <begin position="129"/>
        <end position="143"/>
    </location>
</feature>
<dbReference type="InterPro" id="IPR027417">
    <property type="entry name" value="P-loop_NTPase"/>
</dbReference>
<dbReference type="GO" id="GO:0042254">
    <property type="term" value="P:ribosome biogenesis"/>
    <property type="evidence" value="ECO:0007669"/>
    <property type="project" value="UniProtKB-UniRule"/>
</dbReference>
<dbReference type="PANTHER" id="PTHR11702:SF31">
    <property type="entry name" value="MITOCHONDRIAL RIBOSOME-ASSOCIATED GTPASE 2"/>
    <property type="match status" value="1"/>
</dbReference>
<evidence type="ECO:0000313" key="21">
    <source>
        <dbReference type="Proteomes" id="UP000281372"/>
    </source>
</evidence>
<dbReference type="GO" id="GO:0005737">
    <property type="term" value="C:cytoplasm"/>
    <property type="evidence" value="ECO:0007669"/>
    <property type="project" value="UniProtKB-SubCell"/>
</dbReference>